<keyword evidence="6 7" id="KW-0472">Membrane</keyword>
<protein>
    <submittedName>
        <fullName evidence="9">Phospholipid/glycerol acyltransferase</fullName>
    </submittedName>
</protein>
<dbReference type="Pfam" id="PF01553">
    <property type="entry name" value="Acyltransferase"/>
    <property type="match status" value="1"/>
</dbReference>
<dbReference type="EMBL" id="CP000859">
    <property type="protein sequence ID" value="ABW68659.1"/>
    <property type="molecule type" value="Genomic_DNA"/>
</dbReference>
<dbReference type="Pfam" id="PF07690">
    <property type="entry name" value="MFS_1"/>
    <property type="match status" value="1"/>
</dbReference>
<evidence type="ECO:0000256" key="2">
    <source>
        <dbReference type="ARBA" id="ARBA00022448"/>
    </source>
</evidence>
<dbReference type="Gene3D" id="1.20.1250.20">
    <property type="entry name" value="MFS general substrate transporter like domains"/>
    <property type="match status" value="1"/>
</dbReference>
<dbReference type="STRING" id="96561.Dole_2856"/>
<feature type="transmembrane region" description="Helical" evidence="7">
    <location>
        <begin position="382"/>
        <end position="408"/>
    </location>
</feature>
<dbReference type="InterPro" id="IPR002123">
    <property type="entry name" value="Plipid/glycerol_acylTrfase"/>
</dbReference>
<gene>
    <name evidence="9" type="ordered locus">Dole_2856</name>
</gene>
<dbReference type="SUPFAM" id="SSF69593">
    <property type="entry name" value="Glycerol-3-phosphate (1)-acyltransferase"/>
    <property type="match status" value="1"/>
</dbReference>
<dbReference type="Proteomes" id="UP000008561">
    <property type="component" value="Chromosome"/>
</dbReference>
<evidence type="ECO:0000256" key="5">
    <source>
        <dbReference type="ARBA" id="ARBA00022989"/>
    </source>
</evidence>
<keyword evidence="2" id="KW-0813">Transport</keyword>
<evidence type="ECO:0000256" key="3">
    <source>
        <dbReference type="ARBA" id="ARBA00022475"/>
    </source>
</evidence>
<dbReference type="SMART" id="SM00563">
    <property type="entry name" value="PlsC"/>
    <property type="match status" value="1"/>
</dbReference>
<dbReference type="GO" id="GO:0005886">
    <property type="term" value="C:plasma membrane"/>
    <property type="evidence" value="ECO:0007669"/>
    <property type="project" value="UniProtKB-SubCell"/>
</dbReference>
<evidence type="ECO:0000313" key="10">
    <source>
        <dbReference type="Proteomes" id="UP000008561"/>
    </source>
</evidence>
<dbReference type="InterPro" id="IPR011701">
    <property type="entry name" value="MFS"/>
</dbReference>
<feature type="transmembrane region" description="Helical" evidence="7">
    <location>
        <begin position="154"/>
        <end position="175"/>
    </location>
</feature>
<dbReference type="HOGENOM" id="CLU_029603_0_0_7"/>
<dbReference type="CDD" id="cd06173">
    <property type="entry name" value="MFS_MefA_like"/>
    <property type="match status" value="1"/>
</dbReference>
<dbReference type="CDD" id="cd07989">
    <property type="entry name" value="LPLAT_AGPAT-like"/>
    <property type="match status" value="1"/>
</dbReference>
<keyword evidence="3" id="KW-1003">Cell membrane</keyword>
<keyword evidence="4 7" id="KW-0812">Transmembrane</keyword>
<dbReference type="KEGG" id="dol:Dole_2856"/>
<evidence type="ECO:0000313" key="9">
    <source>
        <dbReference type="EMBL" id="ABW68659.1"/>
    </source>
</evidence>
<evidence type="ECO:0000259" key="8">
    <source>
        <dbReference type="SMART" id="SM00563"/>
    </source>
</evidence>
<feature type="transmembrane region" description="Helical" evidence="7">
    <location>
        <begin position="306"/>
        <end position="325"/>
    </location>
</feature>
<evidence type="ECO:0000256" key="7">
    <source>
        <dbReference type="SAM" id="Phobius"/>
    </source>
</evidence>
<comment type="subcellular location">
    <subcellularLocation>
        <location evidence="1">Cell membrane</location>
        <topology evidence="1">Multi-pass membrane protein</topology>
    </subcellularLocation>
</comment>
<feature type="transmembrane region" description="Helical" evidence="7">
    <location>
        <begin position="414"/>
        <end position="434"/>
    </location>
</feature>
<feature type="transmembrane region" description="Helical" evidence="7">
    <location>
        <begin position="65"/>
        <end position="86"/>
    </location>
</feature>
<name>A8ZYD4_DESOH</name>
<feature type="transmembrane region" description="Helical" evidence="7">
    <location>
        <begin position="239"/>
        <end position="259"/>
    </location>
</feature>
<feature type="transmembrane region" description="Helical" evidence="7">
    <location>
        <begin position="106"/>
        <end position="133"/>
    </location>
</feature>
<accession>A8ZYD4</accession>
<keyword evidence="9" id="KW-0012">Acyltransferase</keyword>
<keyword evidence="10" id="KW-1185">Reference proteome</keyword>
<dbReference type="AlphaFoldDB" id="A8ZYD4"/>
<evidence type="ECO:0000256" key="6">
    <source>
        <dbReference type="ARBA" id="ARBA00023136"/>
    </source>
</evidence>
<feature type="transmembrane region" description="Helical" evidence="7">
    <location>
        <begin position="275"/>
        <end position="294"/>
    </location>
</feature>
<feature type="transmembrane region" description="Helical" evidence="7">
    <location>
        <begin position="42"/>
        <end position="58"/>
    </location>
</feature>
<dbReference type="PANTHER" id="PTHR43266:SF2">
    <property type="entry name" value="MAJOR FACILITATOR SUPERFAMILY (MFS) PROFILE DOMAIN-CONTAINING PROTEIN"/>
    <property type="match status" value="1"/>
</dbReference>
<organism evidence="9 10">
    <name type="scientific">Desulfosudis oleivorans (strain DSM 6200 / JCM 39069 / Hxd3)</name>
    <name type="common">Desulfococcus oleovorans</name>
    <dbReference type="NCBI Taxonomy" id="96561"/>
    <lineage>
        <taxon>Bacteria</taxon>
        <taxon>Pseudomonadati</taxon>
        <taxon>Thermodesulfobacteriota</taxon>
        <taxon>Desulfobacteria</taxon>
        <taxon>Desulfobacterales</taxon>
        <taxon>Desulfosudaceae</taxon>
        <taxon>Desulfosudis</taxon>
    </lineage>
</organism>
<evidence type="ECO:0000256" key="1">
    <source>
        <dbReference type="ARBA" id="ARBA00004651"/>
    </source>
</evidence>
<dbReference type="RefSeq" id="WP_012176270.1">
    <property type="nucleotide sequence ID" value="NC_009943.1"/>
</dbReference>
<dbReference type="GO" id="GO:0022857">
    <property type="term" value="F:transmembrane transporter activity"/>
    <property type="evidence" value="ECO:0007669"/>
    <property type="project" value="InterPro"/>
</dbReference>
<reference evidence="9 10" key="1">
    <citation type="submission" date="2007-10" db="EMBL/GenBank/DDBJ databases">
        <title>Complete sequence of Desulfococcus oleovorans Hxd3.</title>
        <authorList>
            <consortium name="US DOE Joint Genome Institute"/>
            <person name="Copeland A."/>
            <person name="Lucas S."/>
            <person name="Lapidus A."/>
            <person name="Barry K."/>
            <person name="Glavina del Rio T."/>
            <person name="Dalin E."/>
            <person name="Tice H."/>
            <person name="Pitluck S."/>
            <person name="Kiss H."/>
            <person name="Brettin T."/>
            <person name="Bruce D."/>
            <person name="Detter J.C."/>
            <person name="Han C."/>
            <person name="Schmutz J."/>
            <person name="Larimer F."/>
            <person name="Land M."/>
            <person name="Hauser L."/>
            <person name="Kyrpides N."/>
            <person name="Kim E."/>
            <person name="Wawrik B."/>
            <person name="Richardson P."/>
        </authorList>
    </citation>
    <scope>NUCLEOTIDE SEQUENCE [LARGE SCALE GENOMIC DNA]</scope>
    <source>
        <strain evidence="10">DSM 6200 / JCM 39069 / Hxd3</strain>
    </source>
</reference>
<dbReference type="InterPro" id="IPR036259">
    <property type="entry name" value="MFS_trans_sf"/>
</dbReference>
<keyword evidence="5 7" id="KW-1133">Transmembrane helix</keyword>
<dbReference type="PANTHER" id="PTHR43266">
    <property type="entry name" value="MACROLIDE-EFFLUX PROTEIN"/>
    <property type="match status" value="1"/>
</dbReference>
<keyword evidence="9" id="KW-0808">Transferase</keyword>
<dbReference type="GO" id="GO:0016746">
    <property type="term" value="F:acyltransferase activity"/>
    <property type="evidence" value="ECO:0007669"/>
    <property type="project" value="UniProtKB-KW"/>
</dbReference>
<proteinExistence type="predicted"/>
<feature type="transmembrane region" description="Helical" evidence="7">
    <location>
        <begin position="345"/>
        <end position="370"/>
    </location>
</feature>
<feature type="domain" description="Phospholipid/glycerol acyltransferase" evidence="8">
    <location>
        <begin position="467"/>
        <end position="583"/>
    </location>
</feature>
<feature type="transmembrane region" description="Helical" evidence="7">
    <location>
        <begin position="187"/>
        <end position="207"/>
    </location>
</feature>
<dbReference type="eggNOG" id="COG0204">
    <property type="taxonomic scope" value="Bacteria"/>
</dbReference>
<sequence length="637" mass="69448">MKTDVPTPVPPHGKTGQFGLLSTRRFLPFFGTMFFGAFNDNVFRNGLIVLIAFGAGLADSSSASILVNLAAGLFILPFFLFSATAGQIADKYEKAVLIRGIKLAEIGIMALAAVAFYLNSIALLLALLFFMGVQSTFFGPIKYSIIPEHLEPDEIVGGNAMVEMGTFVAILLGLVAGGKLAHPDRPLLIGGAVVAIAVFGWVASRFIPASPAPAPDLAINFNPLTQTARTIGFGRRVHSVFLSILAVSWFWFLGMAYVTQLPNFTARVLYANTDVYILLMVMFTVGIALGSLLCEKLSGRKVELGLVPLGSIGLSIFGFDLFLSWTPHPVEPLMGIRSFLAADGAFRVLVDLLLIGVFGGFYSVPLFAFIQKRTDPAYRARVIAASNILNALFMVAANVAAIVLIGMAGLSIPLFFAVLAVMNVVVALYIYTVVPEFVMRFLIWIMTHTLYRVRHTGLEHIPDEGPVVLVCNHVSYVDGLLIAGACRRPPRFVMYKPIYRMPVLNFIFRTGKAIPIDSQKNDPRTYEQAFDRIAQALDDGQVVCVFPEGRLTANGEIGEFKTGIEKILERNPVCVVPMALRGMWGSYFSRKGGEPLSKKPRRFWSRVELAAGPAMAPEQATADALRAAVIKLRGDRR</sequence>
<evidence type="ECO:0000256" key="4">
    <source>
        <dbReference type="ARBA" id="ARBA00022692"/>
    </source>
</evidence>
<dbReference type="SUPFAM" id="SSF103473">
    <property type="entry name" value="MFS general substrate transporter"/>
    <property type="match status" value="1"/>
</dbReference>